<proteinExistence type="predicted"/>
<dbReference type="AlphaFoldDB" id="A0A445N1S7"/>
<evidence type="ECO:0008006" key="2">
    <source>
        <dbReference type="Google" id="ProtNLM"/>
    </source>
</evidence>
<reference evidence="1" key="1">
    <citation type="submission" date="2018-01" db="EMBL/GenBank/DDBJ databases">
        <authorList>
            <person name="Regsiter A."/>
            <person name="William W."/>
        </authorList>
    </citation>
    <scope>NUCLEOTIDE SEQUENCE</scope>
    <source>
        <strain evidence="1">TRIP AH-1</strain>
    </source>
</reference>
<gene>
    <name evidence="1" type="ORF">PITCH_A700027</name>
</gene>
<evidence type="ECO:0000313" key="1">
    <source>
        <dbReference type="EMBL" id="SPD75657.1"/>
    </source>
</evidence>
<sequence length="60" mass="6933">MDVMENKSDQREASVDITSLIRSLQRTEGNADCFRRDNFNCKQLDCSWRPYCLQDLTSAG</sequence>
<accession>A0A445N1S7</accession>
<dbReference type="EMBL" id="OJIN01000215">
    <property type="protein sequence ID" value="SPD75657.1"/>
    <property type="molecule type" value="Genomic_DNA"/>
</dbReference>
<protein>
    <recommendedName>
        <fullName evidence="2">SAP domain-containing protein</fullName>
    </recommendedName>
</protein>
<organism evidence="1">
    <name type="scientific">uncultured Desulfobacterium sp</name>
    <dbReference type="NCBI Taxonomy" id="201089"/>
    <lineage>
        <taxon>Bacteria</taxon>
        <taxon>Pseudomonadati</taxon>
        <taxon>Thermodesulfobacteriota</taxon>
        <taxon>Desulfobacteria</taxon>
        <taxon>Desulfobacterales</taxon>
        <taxon>Desulfobacteriaceae</taxon>
        <taxon>Desulfobacterium</taxon>
        <taxon>environmental samples</taxon>
    </lineage>
</organism>
<name>A0A445N1S7_9BACT</name>